<protein>
    <submittedName>
        <fullName evidence="3">NIPSNAP protein</fullName>
    </submittedName>
</protein>
<dbReference type="InterPro" id="IPR012577">
    <property type="entry name" value="NIPSNAP"/>
</dbReference>
<name>A0A1I6L0G2_9BACT</name>
<keyword evidence="1" id="KW-0732">Signal</keyword>
<feature type="signal peptide" evidence="1">
    <location>
        <begin position="1"/>
        <end position="24"/>
    </location>
</feature>
<accession>A0A1I6L0G2</accession>
<gene>
    <name evidence="3" type="ORF">SAMN05421771_0066</name>
</gene>
<proteinExistence type="predicted"/>
<organism evidence="3 4">
    <name type="scientific">Granulicella pectinivorans</name>
    <dbReference type="NCBI Taxonomy" id="474950"/>
    <lineage>
        <taxon>Bacteria</taxon>
        <taxon>Pseudomonadati</taxon>
        <taxon>Acidobacteriota</taxon>
        <taxon>Terriglobia</taxon>
        <taxon>Terriglobales</taxon>
        <taxon>Acidobacteriaceae</taxon>
        <taxon>Granulicella</taxon>
    </lineage>
</organism>
<keyword evidence="4" id="KW-1185">Reference proteome</keyword>
<dbReference type="SUPFAM" id="SSF54909">
    <property type="entry name" value="Dimeric alpha+beta barrel"/>
    <property type="match status" value="1"/>
</dbReference>
<sequence length="140" mass="15655">MDRRNLLKAMGAAAMMPMAVDAVAASPAGDDSVYELRIYHLNEGKQDLILERFRSGETKLFEKHGMHGVAYWVPTDEPLAGRTLVYMLRHKSREAATASWAAFSKDPDWVALKTASEKDGVFVKLHESTFLKPTDFSPKL</sequence>
<evidence type="ECO:0000259" key="2">
    <source>
        <dbReference type="Pfam" id="PF07978"/>
    </source>
</evidence>
<evidence type="ECO:0000313" key="4">
    <source>
        <dbReference type="Proteomes" id="UP000199024"/>
    </source>
</evidence>
<dbReference type="Proteomes" id="UP000199024">
    <property type="component" value="Unassembled WGS sequence"/>
</dbReference>
<dbReference type="AlphaFoldDB" id="A0A1I6L0G2"/>
<dbReference type="InterPro" id="IPR011008">
    <property type="entry name" value="Dimeric_a/b-barrel"/>
</dbReference>
<dbReference type="EMBL" id="FOZL01000001">
    <property type="protein sequence ID" value="SFR96947.1"/>
    <property type="molecule type" value="Genomic_DNA"/>
</dbReference>
<evidence type="ECO:0000313" key="3">
    <source>
        <dbReference type="EMBL" id="SFR96947.1"/>
    </source>
</evidence>
<feature type="domain" description="NIPSNAP" evidence="2">
    <location>
        <begin position="34"/>
        <end position="138"/>
    </location>
</feature>
<dbReference type="RefSeq" id="WP_217644053.1">
    <property type="nucleotide sequence ID" value="NZ_FOZL01000001.1"/>
</dbReference>
<evidence type="ECO:0000256" key="1">
    <source>
        <dbReference type="SAM" id="SignalP"/>
    </source>
</evidence>
<dbReference type="STRING" id="474950.SAMN05421771_0066"/>
<dbReference type="Pfam" id="PF07978">
    <property type="entry name" value="NIPSNAP"/>
    <property type="match status" value="1"/>
</dbReference>
<dbReference type="Gene3D" id="3.30.70.100">
    <property type="match status" value="1"/>
</dbReference>
<reference evidence="3 4" key="1">
    <citation type="submission" date="2016-10" db="EMBL/GenBank/DDBJ databases">
        <authorList>
            <person name="de Groot N.N."/>
        </authorList>
    </citation>
    <scope>NUCLEOTIDE SEQUENCE [LARGE SCALE GENOMIC DNA]</scope>
    <source>
        <strain evidence="3 4">DSM 21001</strain>
    </source>
</reference>
<feature type="chain" id="PRO_5011488061" evidence="1">
    <location>
        <begin position="25"/>
        <end position="140"/>
    </location>
</feature>